<dbReference type="Pfam" id="PF21053">
    <property type="entry name" value="BFA1_C"/>
    <property type="match status" value="1"/>
</dbReference>
<dbReference type="GO" id="GO:0005886">
    <property type="term" value="C:plasma membrane"/>
    <property type="evidence" value="ECO:0007669"/>
    <property type="project" value="TreeGrafter"/>
</dbReference>
<protein>
    <submittedName>
        <fullName evidence="3">Uncharacterized protein</fullName>
    </submittedName>
</protein>
<evidence type="ECO:0000259" key="1">
    <source>
        <dbReference type="Pfam" id="PF12204"/>
    </source>
</evidence>
<organism evidence="3 4">
    <name type="scientific">Chamaesiphon polymorphus CCALA 037</name>
    <dbReference type="NCBI Taxonomy" id="2107692"/>
    <lineage>
        <taxon>Bacteria</taxon>
        <taxon>Bacillati</taxon>
        <taxon>Cyanobacteriota</taxon>
        <taxon>Cyanophyceae</taxon>
        <taxon>Gomontiellales</taxon>
        <taxon>Chamaesiphonaceae</taxon>
        <taxon>Chamaesiphon</taxon>
    </lineage>
</organism>
<dbReference type="Pfam" id="PF12204">
    <property type="entry name" value="DUF3598_N"/>
    <property type="match status" value="1"/>
</dbReference>
<feature type="domain" description="Biogenesis factor required for ATP synthase 1-like C-terminal" evidence="2">
    <location>
        <begin position="141"/>
        <end position="282"/>
    </location>
</feature>
<dbReference type="PANTHER" id="PTHR33404">
    <property type="entry name" value="CELL DIVISION TOPOLOGICAL SPECIFICITY FACTOR HOMOLOG, CHLOROPLASTIC"/>
    <property type="match status" value="1"/>
</dbReference>
<dbReference type="Proteomes" id="UP000238937">
    <property type="component" value="Unassembled WGS sequence"/>
</dbReference>
<name>A0A2T1FMN6_9CYAN</name>
<evidence type="ECO:0000313" key="4">
    <source>
        <dbReference type="Proteomes" id="UP000238937"/>
    </source>
</evidence>
<comment type="caution">
    <text evidence="3">The sequence shown here is derived from an EMBL/GenBank/DDBJ whole genome shotgun (WGS) entry which is preliminary data.</text>
</comment>
<dbReference type="OrthoDB" id="516684at2"/>
<dbReference type="GO" id="GO:0000918">
    <property type="term" value="P:division septum site selection"/>
    <property type="evidence" value="ECO:0007669"/>
    <property type="project" value="TreeGrafter"/>
</dbReference>
<dbReference type="SUPFAM" id="SSF50814">
    <property type="entry name" value="Lipocalins"/>
    <property type="match status" value="2"/>
</dbReference>
<evidence type="ECO:0000313" key="3">
    <source>
        <dbReference type="EMBL" id="PSB46218.1"/>
    </source>
</evidence>
<dbReference type="InterPro" id="IPR022017">
    <property type="entry name" value="BFA1-like_DUF3598"/>
</dbReference>
<accession>A0A2T1FMN6</accession>
<reference evidence="3 4" key="1">
    <citation type="submission" date="2018-03" db="EMBL/GenBank/DDBJ databases">
        <title>The ancient ancestry and fast evolution of plastids.</title>
        <authorList>
            <person name="Moore K.R."/>
            <person name="Magnabosco C."/>
            <person name="Momper L."/>
            <person name="Gold D.A."/>
            <person name="Bosak T."/>
            <person name="Fournier G.P."/>
        </authorList>
    </citation>
    <scope>NUCLEOTIDE SEQUENCE [LARGE SCALE GENOMIC DNA]</scope>
    <source>
        <strain evidence="3 4">CCALA 037</strain>
    </source>
</reference>
<dbReference type="InterPro" id="IPR012674">
    <property type="entry name" value="Calycin"/>
</dbReference>
<sequence length="283" mass="31755">MESNWDNFLKNAGEWVGTFTQVSTAGELLGSTPSILTLEALEDNQLVKFRLRRFANGTSEQPTSDTVQEYRSLGRQAVFFDTGAFSKGSLQVAPFAEFGAEYGFVSENRRSRLVQLFDKQGGFNSLTLIREIREGTDAKLRPDLTVEQLVGKWVGTACTFYADWQDPKTFATSLEVKQVGDLLEQQLTFGDRTLAEPLLWRIASAAKIDGNTLHFESGTAARKILLLPDGVSSNTPLQVSHRQPFFVEAGWLVSDDERQRLIRNYNDKGEWISSTHVVEYRVS</sequence>
<dbReference type="Gene3D" id="2.40.128.20">
    <property type="match status" value="2"/>
</dbReference>
<dbReference type="PANTHER" id="PTHR33404:SF1">
    <property type="entry name" value="SLL0497 PROTEIN"/>
    <property type="match status" value="1"/>
</dbReference>
<dbReference type="EMBL" id="PVWO01000484">
    <property type="protein sequence ID" value="PSB46218.1"/>
    <property type="molecule type" value="Genomic_DNA"/>
</dbReference>
<gene>
    <name evidence="3" type="ORF">C7B77_24880</name>
</gene>
<proteinExistence type="predicted"/>
<feature type="domain" description="DUF3598" evidence="1">
    <location>
        <begin position="1"/>
        <end position="136"/>
    </location>
</feature>
<dbReference type="RefSeq" id="WP_106311263.1">
    <property type="nucleotide sequence ID" value="NZ_PVWO01000484.1"/>
</dbReference>
<dbReference type="InterPro" id="IPR048378">
    <property type="entry name" value="BFA1-like_C"/>
</dbReference>
<keyword evidence="4" id="KW-1185">Reference proteome</keyword>
<dbReference type="AlphaFoldDB" id="A0A2T1FMN6"/>
<evidence type="ECO:0000259" key="2">
    <source>
        <dbReference type="Pfam" id="PF21053"/>
    </source>
</evidence>